<evidence type="ECO:0000313" key="9">
    <source>
        <dbReference type="Proteomes" id="UP000029488"/>
    </source>
</evidence>
<name>A0A089QKI3_9LACO</name>
<evidence type="ECO:0000313" key="4">
    <source>
        <dbReference type="EMBL" id="MYZ65980.1"/>
    </source>
</evidence>
<comment type="similarity">
    <text evidence="1">Belongs to the sulfur carrier protein TusA family.</text>
</comment>
<reference evidence="3 9" key="1">
    <citation type="journal article" date="2014" name="BMC Genomics">
        <title>Unusual genome complexity in Lactobacillus salivarius JCM1046.</title>
        <authorList>
            <person name="Raftis E.J."/>
            <person name="Forde B.M."/>
            <person name="Claesson M.J."/>
            <person name="O'Toole P.W."/>
        </authorList>
    </citation>
    <scope>NUCLEOTIDE SEQUENCE [LARGE SCALE GENOMIC DNA]</scope>
    <source>
        <strain evidence="3 9">JCM1046</strain>
        <plasmid evidence="3 9">pMP1046A</plasmid>
    </source>
</reference>
<dbReference type="InterPro" id="IPR036868">
    <property type="entry name" value="TusA-like_sf"/>
</dbReference>
<dbReference type="EMBL" id="LXZO01000145">
    <property type="protein sequence ID" value="PAY43698.1"/>
    <property type="molecule type" value="Genomic_DNA"/>
</dbReference>
<reference evidence="5 10" key="3">
    <citation type="submission" date="2017-03" db="EMBL/GenBank/DDBJ databases">
        <title>Phylogenomics and comparative genomics of Lactobacillus salivarius, a mammalian gut commensal.</title>
        <authorList>
            <person name="Harris H.M."/>
        </authorList>
    </citation>
    <scope>NUCLEOTIDE SEQUENCE [LARGE SCALE GENOMIC DNA]</scope>
    <source>
        <strain evidence="5 10">LMG 14477</strain>
    </source>
</reference>
<dbReference type="PANTHER" id="PTHR33279:SF6">
    <property type="entry name" value="SULFUR CARRIER PROTEIN YEDF-RELATED"/>
    <property type="match status" value="1"/>
</dbReference>
<gene>
    <name evidence="4" type="primary">yedF</name>
    <name evidence="6" type="ORF">A8C52_03075</name>
    <name evidence="5" type="ORF">B6U60_08730</name>
    <name evidence="7" type="ORF">DB362_06785</name>
    <name evidence="4" type="ORF">FYL06_03280</name>
    <name evidence="3" type="ORF">LSJ_2033</name>
    <name evidence="8" type="ORF">QFE45_09760</name>
</gene>
<dbReference type="Proteomes" id="UP000192638">
    <property type="component" value="Unassembled WGS sequence"/>
</dbReference>
<dbReference type="Proteomes" id="UP000029488">
    <property type="component" value="Plasmid pMP1046A"/>
</dbReference>
<evidence type="ECO:0000256" key="1">
    <source>
        <dbReference type="ARBA" id="ARBA00008984"/>
    </source>
</evidence>
<organism evidence="3 9">
    <name type="scientific">Ligilactobacillus salivarius</name>
    <dbReference type="NCBI Taxonomy" id="1624"/>
    <lineage>
        <taxon>Bacteria</taxon>
        <taxon>Bacillati</taxon>
        <taxon>Bacillota</taxon>
        <taxon>Bacilli</taxon>
        <taxon>Lactobacillales</taxon>
        <taxon>Lactobacillaceae</taxon>
        <taxon>Ligilactobacillus</taxon>
    </lineage>
</organism>
<proteinExistence type="inferred from homology"/>
<dbReference type="Proteomes" id="UP000218139">
    <property type="component" value="Unassembled WGS sequence"/>
</dbReference>
<geneLocation type="plasmid" evidence="3 9">
    <name>pMP1046A</name>
</geneLocation>
<sequence length="81" mass="9063">MSKNVNIDYTLDMLGEPCPFPGMASIKAYDKMKDGEVIEIFSDCPQSINAIPVDAENRGHEVLSVDQDGPTFRYVIKVNRK</sequence>
<evidence type="ECO:0000313" key="7">
    <source>
        <dbReference type="EMBL" id="PWG51521.1"/>
    </source>
</evidence>
<dbReference type="Proteomes" id="UP001231316">
    <property type="component" value="Plasmid unnamed1"/>
</dbReference>
<evidence type="ECO:0000313" key="13">
    <source>
        <dbReference type="Proteomes" id="UP000471300"/>
    </source>
</evidence>
<evidence type="ECO:0000313" key="12">
    <source>
        <dbReference type="Proteomes" id="UP000245607"/>
    </source>
</evidence>
<dbReference type="Gene3D" id="3.30.110.40">
    <property type="entry name" value="TusA-like domain"/>
    <property type="match status" value="1"/>
</dbReference>
<reference evidence="8" key="6">
    <citation type="submission" date="2023-04" db="EMBL/GenBank/DDBJ databases">
        <title>Four porcine-derived lactic acid bacteria strains analyses and their evaluation as potential probiotics based on genomics.</title>
        <authorList>
            <person name="Niu D."/>
        </authorList>
    </citation>
    <scope>NUCLEOTIDE SEQUENCE</scope>
    <source>
        <strain evidence="8">ZSA5</strain>
        <plasmid evidence="8">unnamed1</plasmid>
    </source>
</reference>
<evidence type="ECO:0000259" key="2">
    <source>
        <dbReference type="PROSITE" id="PS01148"/>
    </source>
</evidence>
<dbReference type="EMBL" id="QFAS01000008">
    <property type="protein sequence ID" value="PWG51521.1"/>
    <property type="molecule type" value="Genomic_DNA"/>
</dbReference>
<dbReference type="EMBL" id="CP007647">
    <property type="protein sequence ID" value="AIR11451.1"/>
    <property type="molecule type" value="Genomic_DNA"/>
</dbReference>
<dbReference type="GO" id="GO:0016740">
    <property type="term" value="F:transferase activity"/>
    <property type="evidence" value="ECO:0007669"/>
    <property type="project" value="UniProtKB-KW"/>
</dbReference>
<evidence type="ECO:0000313" key="14">
    <source>
        <dbReference type="Proteomes" id="UP001231316"/>
    </source>
</evidence>
<dbReference type="EMBL" id="VSTU01000003">
    <property type="protein sequence ID" value="MYZ65980.1"/>
    <property type="molecule type" value="Genomic_DNA"/>
</dbReference>
<dbReference type="InterPro" id="IPR001455">
    <property type="entry name" value="TusA-like"/>
</dbReference>
<feature type="domain" description="UPF0033" evidence="2">
    <location>
        <begin position="11"/>
        <end position="35"/>
    </location>
</feature>
<evidence type="ECO:0000313" key="10">
    <source>
        <dbReference type="Proteomes" id="UP000192638"/>
    </source>
</evidence>
<evidence type="ECO:0000313" key="8">
    <source>
        <dbReference type="EMBL" id="WII29648.1"/>
    </source>
</evidence>
<reference evidence="4 13" key="5">
    <citation type="journal article" date="2020" name="Food Funct.">
        <title>Screening of Lactobacillus salivarius strains from the feces of Chinese populations and the evaluation of their effects against intestinal inflammation in mice.</title>
        <authorList>
            <person name="Zhai Q."/>
            <person name="Shen X."/>
            <person name="Cen S."/>
            <person name="Zhang C."/>
            <person name="Tian F."/>
            <person name="Zhao J."/>
            <person name="Zhang H."/>
            <person name="Xue Y."/>
            <person name="Chen W."/>
        </authorList>
    </citation>
    <scope>NUCLEOTIDE SEQUENCE [LARGE SCALE GENOMIC DNA]</scope>
    <source>
        <strain evidence="4 13">FZJTZ28M4.scaf</strain>
    </source>
</reference>
<evidence type="ECO:0000313" key="11">
    <source>
        <dbReference type="Proteomes" id="UP000218139"/>
    </source>
</evidence>
<geneLocation type="plasmid" evidence="8 14">
    <name>unnamed1</name>
</geneLocation>
<dbReference type="Proteomes" id="UP000471300">
    <property type="component" value="Unassembled WGS sequence"/>
</dbReference>
<accession>A0A089QKI3</accession>
<dbReference type="NCBIfam" id="NF008242">
    <property type="entry name" value="PRK11018.1"/>
    <property type="match status" value="1"/>
</dbReference>
<dbReference type="AlphaFoldDB" id="A0A089QKI3"/>
<dbReference type="KEGG" id="lsj:LSJ_2033"/>
<dbReference type="EMBL" id="CP123972">
    <property type="protein sequence ID" value="WII29648.1"/>
    <property type="molecule type" value="Genomic_DNA"/>
</dbReference>
<keyword evidence="3" id="KW-0614">Plasmid</keyword>
<dbReference type="PROSITE" id="PS01148">
    <property type="entry name" value="UPF0033"/>
    <property type="match status" value="1"/>
</dbReference>
<keyword evidence="7" id="KW-0808">Transferase</keyword>
<dbReference type="EMBL" id="NBEB01000081">
    <property type="protein sequence ID" value="OQQ82182.1"/>
    <property type="molecule type" value="Genomic_DNA"/>
</dbReference>
<dbReference type="Proteomes" id="UP000245607">
    <property type="component" value="Unassembled WGS sequence"/>
</dbReference>
<evidence type="ECO:0000313" key="3">
    <source>
        <dbReference type="EMBL" id="AIR11451.1"/>
    </source>
</evidence>
<protein>
    <submittedName>
        <fullName evidence="7">Putative sulfurtransferase YedF</fullName>
    </submittedName>
    <submittedName>
        <fullName evidence="5">SirA-like protein</fullName>
    </submittedName>
    <submittedName>
        <fullName evidence="4">Sulfurtransferase-like selenium metabolism protein YedF</fullName>
    </submittedName>
</protein>
<evidence type="ECO:0000313" key="6">
    <source>
        <dbReference type="EMBL" id="PAY43698.1"/>
    </source>
</evidence>
<dbReference type="SUPFAM" id="SSF64307">
    <property type="entry name" value="SirA-like"/>
    <property type="match status" value="1"/>
</dbReference>
<dbReference type="RefSeq" id="WP_034983125.1">
    <property type="nucleotide sequence ID" value="NZ_CP007647.1"/>
</dbReference>
<dbReference type="PANTHER" id="PTHR33279">
    <property type="entry name" value="SULFUR CARRIER PROTEIN YEDF-RELATED"/>
    <property type="match status" value="1"/>
</dbReference>
<reference evidence="6 11" key="2">
    <citation type="submission" date="2016-05" db="EMBL/GenBank/DDBJ databases">
        <authorList>
            <person name="Lee J.-Y."/>
            <person name="Kim E.B."/>
            <person name="Choi Y.-J."/>
        </authorList>
    </citation>
    <scope>NUCLEOTIDE SEQUENCE [LARGE SCALE GENOMIC DNA]</scope>
    <source>
        <strain evidence="6 11">KLA006</strain>
    </source>
</reference>
<dbReference type="Pfam" id="PF01206">
    <property type="entry name" value="TusA"/>
    <property type="match status" value="1"/>
</dbReference>
<evidence type="ECO:0000313" key="5">
    <source>
        <dbReference type="EMBL" id="OQQ82182.1"/>
    </source>
</evidence>
<reference evidence="7 12" key="4">
    <citation type="submission" date="2018-05" db="EMBL/GenBank/DDBJ databases">
        <title>Lactobacillus salivarius genome sequencing and assembly.</title>
        <authorList>
            <person name="Audisio C."/>
            <person name="Albarracin L."/>
            <person name="Torres M.J."/>
            <person name="Hebert E.M."/>
            <person name="Saavedra L."/>
        </authorList>
    </citation>
    <scope>NUCLEOTIDE SEQUENCE [LARGE SCALE GENOMIC DNA]</scope>
    <source>
        <strain evidence="7 12">A3iob</strain>
    </source>
</reference>